<accession>L5LJ97</accession>
<evidence type="ECO:0000313" key="2">
    <source>
        <dbReference type="EMBL" id="ELK26060.1"/>
    </source>
</evidence>
<dbReference type="Proteomes" id="UP000010556">
    <property type="component" value="Unassembled WGS sequence"/>
</dbReference>
<evidence type="ECO:0000313" key="3">
    <source>
        <dbReference type="Proteomes" id="UP000010556"/>
    </source>
</evidence>
<dbReference type="AlphaFoldDB" id="L5LJ97"/>
<name>L5LJ97_MYODS</name>
<feature type="compositionally biased region" description="Low complexity" evidence="1">
    <location>
        <begin position="68"/>
        <end position="79"/>
    </location>
</feature>
<sequence length="98" mass="9993">MAPAPIAMHRQQVQAGLAPSAGVSGGCYPDLSLGAGEVEKPSGVIRANSCPLHPLTALSDRDQHRVPAVGTSSGSGAVSRCEQEPRWQPLLAPADGAK</sequence>
<keyword evidence="3" id="KW-1185">Reference proteome</keyword>
<gene>
    <name evidence="2" type="ORF">MDA_GLEAN10002271</name>
</gene>
<proteinExistence type="predicted"/>
<protein>
    <submittedName>
        <fullName evidence="2">Uncharacterized protein</fullName>
    </submittedName>
</protein>
<feature type="region of interest" description="Disordered" evidence="1">
    <location>
        <begin position="56"/>
        <end position="98"/>
    </location>
</feature>
<dbReference type="EMBL" id="KB111314">
    <property type="protein sequence ID" value="ELK26060.1"/>
    <property type="molecule type" value="Genomic_DNA"/>
</dbReference>
<evidence type="ECO:0000256" key="1">
    <source>
        <dbReference type="SAM" id="MobiDB-lite"/>
    </source>
</evidence>
<reference evidence="3" key="1">
    <citation type="journal article" date="2013" name="Science">
        <title>Comparative analysis of bat genomes provides insight into the evolution of flight and immunity.</title>
        <authorList>
            <person name="Zhang G."/>
            <person name="Cowled C."/>
            <person name="Shi Z."/>
            <person name="Huang Z."/>
            <person name="Bishop-Lilly K.A."/>
            <person name="Fang X."/>
            <person name="Wynne J.W."/>
            <person name="Xiong Z."/>
            <person name="Baker M.L."/>
            <person name="Zhao W."/>
            <person name="Tachedjian M."/>
            <person name="Zhu Y."/>
            <person name="Zhou P."/>
            <person name="Jiang X."/>
            <person name="Ng J."/>
            <person name="Yang L."/>
            <person name="Wu L."/>
            <person name="Xiao J."/>
            <person name="Feng Y."/>
            <person name="Chen Y."/>
            <person name="Sun X."/>
            <person name="Zhang Y."/>
            <person name="Marsh G.A."/>
            <person name="Crameri G."/>
            <person name="Broder C.C."/>
            <person name="Frey K.G."/>
            <person name="Wang L.F."/>
            <person name="Wang J."/>
        </authorList>
    </citation>
    <scope>NUCLEOTIDE SEQUENCE [LARGE SCALE GENOMIC DNA]</scope>
</reference>
<organism evidence="2 3">
    <name type="scientific">Myotis davidii</name>
    <name type="common">David's myotis</name>
    <dbReference type="NCBI Taxonomy" id="225400"/>
    <lineage>
        <taxon>Eukaryota</taxon>
        <taxon>Metazoa</taxon>
        <taxon>Chordata</taxon>
        <taxon>Craniata</taxon>
        <taxon>Vertebrata</taxon>
        <taxon>Euteleostomi</taxon>
        <taxon>Mammalia</taxon>
        <taxon>Eutheria</taxon>
        <taxon>Laurasiatheria</taxon>
        <taxon>Chiroptera</taxon>
        <taxon>Yangochiroptera</taxon>
        <taxon>Vespertilionidae</taxon>
        <taxon>Myotis</taxon>
    </lineage>
</organism>